<evidence type="ECO:0000313" key="3">
    <source>
        <dbReference type="Proteomes" id="UP000028341"/>
    </source>
</evidence>
<reference evidence="2 3" key="1">
    <citation type="submission" date="2014-02" db="EMBL/GenBank/DDBJ databases">
        <title>The genome announcement of Streptomyces toyocaensis NRRL15009.</title>
        <authorList>
            <person name="Hong H.-J."/>
            <person name="Kwun M.J."/>
        </authorList>
    </citation>
    <scope>NUCLEOTIDE SEQUENCE [LARGE SCALE GENOMIC DNA]</scope>
    <source>
        <strain evidence="2 3">NRRL 15009</strain>
    </source>
</reference>
<dbReference type="Proteomes" id="UP000028341">
    <property type="component" value="Unassembled WGS sequence"/>
</dbReference>
<keyword evidence="1" id="KW-1133">Transmembrane helix</keyword>
<proteinExistence type="predicted"/>
<keyword evidence="1" id="KW-0472">Membrane</keyword>
<dbReference type="eggNOG" id="ENOG5030BJS">
    <property type="taxonomic scope" value="Bacteria"/>
</dbReference>
<feature type="transmembrane region" description="Helical" evidence="1">
    <location>
        <begin position="102"/>
        <end position="123"/>
    </location>
</feature>
<keyword evidence="1" id="KW-0812">Transmembrane</keyword>
<name>A0A081XHA9_STRTO</name>
<dbReference type="EMBL" id="JFCB01000061">
    <property type="protein sequence ID" value="KES02932.1"/>
    <property type="molecule type" value="Genomic_DNA"/>
</dbReference>
<comment type="caution">
    <text evidence="2">The sequence shown here is derived from an EMBL/GenBank/DDBJ whole genome shotgun (WGS) entry which is preliminary data.</text>
</comment>
<evidence type="ECO:0000313" key="2">
    <source>
        <dbReference type="EMBL" id="KES02932.1"/>
    </source>
</evidence>
<accession>A0A081XHA9</accession>
<dbReference type="RefSeq" id="WP_051858769.1">
    <property type="nucleotide sequence ID" value="NZ_JFCB01000061.1"/>
</dbReference>
<feature type="transmembrane region" description="Helical" evidence="1">
    <location>
        <begin position="31"/>
        <end position="50"/>
    </location>
</feature>
<sequence>MQKYAIIQHITRFFWPPRDARRQPPTVARQLAGLWLFALAFEAGLTALGWDDDFGMALLLLFYGDIIDGVRHRWPAALAAVAVLWSASRLTSSVLPGSPDNAWVQSVASAVGVTLGLAVSAAITRLPERRLHRPAEGHDSGFGGQDSR</sequence>
<protein>
    <submittedName>
        <fullName evidence="2">Membrane protein</fullName>
    </submittedName>
</protein>
<dbReference type="OrthoDB" id="4216528at2"/>
<gene>
    <name evidence="2" type="ORF">BU52_33300</name>
</gene>
<evidence type="ECO:0000256" key="1">
    <source>
        <dbReference type="SAM" id="Phobius"/>
    </source>
</evidence>
<organism evidence="2 3">
    <name type="scientific">Streptomyces toyocaensis</name>
    <dbReference type="NCBI Taxonomy" id="55952"/>
    <lineage>
        <taxon>Bacteria</taxon>
        <taxon>Bacillati</taxon>
        <taxon>Actinomycetota</taxon>
        <taxon>Actinomycetes</taxon>
        <taxon>Kitasatosporales</taxon>
        <taxon>Streptomycetaceae</taxon>
        <taxon>Streptomyces</taxon>
    </lineage>
</organism>
<keyword evidence="3" id="KW-1185">Reference proteome</keyword>
<dbReference type="AlphaFoldDB" id="A0A081XHA9"/>